<dbReference type="Pfam" id="PF08402">
    <property type="entry name" value="TOBE_2"/>
    <property type="match status" value="1"/>
</dbReference>
<dbReference type="InterPro" id="IPR008995">
    <property type="entry name" value="Mo/tungstate-bd_C_term_dom"/>
</dbReference>
<dbReference type="InterPro" id="IPR027417">
    <property type="entry name" value="P-loop_NTPase"/>
</dbReference>
<dbReference type="InterPro" id="IPR003593">
    <property type="entry name" value="AAA+_ATPase"/>
</dbReference>
<dbReference type="Gene3D" id="3.40.50.300">
    <property type="entry name" value="P-loop containing nucleotide triphosphate hydrolases"/>
    <property type="match status" value="1"/>
</dbReference>
<dbReference type="Pfam" id="PF00005">
    <property type="entry name" value="ABC_tran"/>
    <property type="match status" value="1"/>
</dbReference>
<dbReference type="InterPro" id="IPR050093">
    <property type="entry name" value="ABC_SmlMolc_Importer"/>
</dbReference>
<dbReference type="InterPro" id="IPR013611">
    <property type="entry name" value="Transp-assoc_OB_typ2"/>
</dbReference>
<dbReference type="SUPFAM" id="SSF50331">
    <property type="entry name" value="MOP-like"/>
    <property type="match status" value="1"/>
</dbReference>
<comment type="similarity">
    <text evidence="1">Belongs to the ABC transporter superfamily.</text>
</comment>
<dbReference type="RefSeq" id="WP_284338365.1">
    <property type="nucleotide sequence ID" value="NZ_BSNS01000002.1"/>
</dbReference>
<gene>
    <name evidence="6" type="ORF">GCM10010862_01520</name>
</gene>
<keyword evidence="7" id="KW-1185">Reference proteome</keyword>
<dbReference type="EMBL" id="BSNS01000002">
    <property type="protein sequence ID" value="GLQ52894.1"/>
    <property type="molecule type" value="Genomic_DNA"/>
</dbReference>
<dbReference type="PROSITE" id="PS50893">
    <property type="entry name" value="ABC_TRANSPORTER_2"/>
    <property type="match status" value="1"/>
</dbReference>
<evidence type="ECO:0000313" key="7">
    <source>
        <dbReference type="Proteomes" id="UP001156691"/>
    </source>
</evidence>
<organism evidence="6 7">
    <name type="scientific">Devosia nitrariae</name>
    <dbReference type="NCBI Taxonomy" id="2071872"/>
    <lineage>
        <taxon>Bacteria</taxon>
        <taxon>Pseudomonadati</taxon>
        <taxon>Pseudomonadota</taxon>
        <taxon>Alphaproteobacteria</taxon>
        <taxon>Hyphomicrobiales</taxon>
        <taxon>Devosiaceae</taxon>
        <taxon>Devosia</taxon>
    </lineage>
</organism>
<dbReference type="GO" id="GO:0005524">
    <property type="term" value="F:ATP binding"/>
    <property type="evidence" value="ECO:0007669"/>
    <property type="project" value="UniProtKB-KW"/>
</dbReference>
<dbReference type="InterPro" id="IPR003439">
    <property type="entry name" value="ABC_transporter-like_ATP-bd"/>
</dbReference>
<evidence type="ECO:0000256" key="4">
    <source>
        <dbReference type="ARBA" id="ARBA00022840"/>
    </source>
</evidence>
<evidence type="ECO:0000256" key="3">
    <source>
        <dbReference type="ARBA" id="ARBA00022741"/>
    </source>
</evidence>
<dbReference type="PANTHER" id="PTHR42781:SF4">
    <property type="entry name" value="SPERMIDINE_PUTRESCINE IMPORT ATP-BINDING PROTEIN POTA"/>
    <property type="match status" value="1"/>
</dbReference>
<dbReference type="PROSITE" id="PS00211">
    <property type="entry name" value="ABC_TRANSPORTER_1"/>
    <property type="match status" value="1"/>
</dbReference>
<comment type="caution">
    <text evidence="6">The sequence shown here is derived from an EMBL/GenBank/DDBJ whole genome shotgun (WGS) entry which is preliminary data.</text>
</comment>
<dbReference type="PANTHER" id="PTHR42781">
    <property type="entry name" value="SPERMIDINE/PUTRESCINE IMPORT ATP-BINDING PROTEIN POTA"/>
    <property type="match status" value="1"/>
</dbReference>
<keyword evidence="2" id="KW-0813">Transport</keyword>
<reference evidence="7" key="1">
    <citation type="journal article" date="2019" name="Int. J. Syst. Evol. Microbiol.">
        <title>The Global Catalogue of Microorganisms (GCM) 10K type strain sequencing project: providing services to taxonomists for standard genome sequencing and annotation.</title>
        <authorList>
            <consortium name="The Broad Institute Genomics Platform"/>
            <consortium name="The Broad Institute Genome Sequencing Center for Infectious Disease"/>
            <person name="Wu L."/>
            <person name="Ma J."/>
        </authorList>
    </citation>
    <scope>NUCLEOTIDE SEQUENCE [LARGE SCALE GENOMIC DNA]</scope>
    <source>
        <strain evidence="7">NBRC 112416</strain>
    </source>
</reference>
<protein>
    <submittedName>
        <fullName evidence="6">ABC transporter ATP-binding protein</fullName>
    </submittedName>
</protein>
<sequence length="340" mass="36259">MARLVAEDIAVRFGTFEALRGVDLTAESGSFVTLLGPSGCGKTTLLNVIAGFLQPSRGRLAVDGKDITALPPEARDSAMCFQSYALFPHLSVADNIAFGPRQKRVARDETVRRVDGLVRQLGLVDHAGKLPNALSGGQQQRVALARALAVAPGLVLFDEPLSNLDAKLRDQVRNEIRALQRDVGFTAIYVTHDQAEALALSDMVCLMNKGVIEQKGAPRDIYFRPRTRFVADFIGAANLHRGKLCGGAMSTPLGVLHCCHEDGEDVEICWRPEAARLGGDLSGTVKAVAFQGAHVDVFVSAGPETVRLQVPGELNVSIGDTLQFSVPPEGVIALEASANA</sequence>
<dbReference type="InterPro" id="IPR017871">
    <property type="entry name" value="ABC_transporter-like_CS"/>
</dbReference>
<evidence type="ECO:0000313" key="6">
    <source>
        <dbReference type="EMBL" id="GLQ52894.1"/>
    </source>
</evidence>
<name>A0ABQ5VZ60_9HYPH</name>
<dbReference type="Proteomes" id="UP001156691">
    <property type="component" value="Unassembled WGS sequence"/>
</dbReference>
<evidence type="ECO:0000259" key="5">
    <source>
        <dbReference type="PROSITE" id="PS50893"/>
    </source>
</evidence>
<evidence type="ECO:0000256" key="2">
    <source>
        <dbReference type="ARBA" id="ARBA00022448"/>
    </source>
</evidence>
<accession>A0ABQ5VZ60</accession>
<evidence type="ECO:0000256" key="1">
    <source>
        <dbReference type="ARBA" id="ARBA00005417"/>
    </source>
</evidence>
<dbReference type="SUPFAM" id="SSF52540">
    <property type="entry name" value="P-loop containing nucleoside triphosphate hydrolases"/>
    <property type="match status" value="1"/>
</dbReference>
<feature type="domain" description="ABC transporter" evidence="5">
    <location>
        <begin position="4"/>
        <end position="234"/>
    </location>
</feature>
<keyword evidence="3" id="KW-0547">Nucleotide-binding</keyword>
<proteinExistence type="inferred from homology"/>
<dbReference type="SMART" id="SM00382">
    <property type="entry name" value="AAA"/>
    <property type="match status" value="1"/>
</dbReference>
<keyword evidence="4 6" id="KW-0067">ATP-binding</keyword>